<feature type="compositionally biased region" description="Low complexity" evidence="1">
    <location>
        <begin position="107"/>
        <end position="154"/>
    </location>
</feature>
<comment type="caution">
    <text evidence="2">The sequence shown here is derived from an EMBL/GenBank/DDBJ whole genome shotgun (WGS) entry which is preliminary data.</text>
</comment>
<dbReference type="Proteomes" id="UP001140949">
    <property type="component" value="Unassembled WGS sequence"/>
</dbReference>
<reference evidence="2" key="2">
    <citation type="submission" date="2023-04" db="EMBL/GenBank/DDBJ databases">
        <authorList>
            <person name="Bruccoleri R.E."/>
            <person name="Oakeley E.J."/>
            <person name="Faust A.-M."/>
            <person name="Dessus-Babus S."/>
            <person name="Altorfer M."/>
            <person name="Burckhardt D."/>
            <person name="Oertli M."/>
            <person name="Naumann U."/>
            <person name="Petersen F."/>
            <person name="Wong J."/>
        </authorList>
    </citation>
    <scope>NUCLEOTIDE SEQUENCE</scope>
    <source>
        <strain evidence="2">GSM-AAB239-AS_SAM_17_03QT</strain>
        <tissue evidence="2">Leaf</tissue>
    </source>
</reference>
<feature type="compositionally biased region" description="Low complexity" evidence="1">
    <location>
        <begin position="87"/>
        <end position="97"/>
    </location>
</feature>
<sequence length="202" mass="20644">MAEIPPPSPRMTTMGWYSSPVEEIEDAAGEIMLLWSLQQPTIRKPNSLVRQSSQTLPLDSCGHSLTILQSPSSMATPGVTGAVMWDSGSSSPSSSSTPPTPPPSPCPGRGRSSSAPAAASSAASPPSSAPTSSSPTSPTASASSGRTSTRISGAKSAAPPEWRSSPGATTSTPTSSLLRIPISCSARMSYIARPRCLICCAR</sequence>
<dbReference type="EMBL" id="JANAVB010027193">
    <property type="protein sequence ID" value="KAJ6818626.1"/>
    <property type="molecule type" value="Genomic_DNA"/>
</dbReference>
<reference evidence="2" key="1">
    <citation type="journal article" date="2023" name="GigaByte">
        <title>Genome assembly of the bearded iris, Iris pallida Lam.</title>
        <authorList>
            <person name="Bruccoleri R.E."/>
            <person name="Oakeley E.J."/>
            <person name="Faust A.M.E."/>
            <person name="Altorfer M."/>
            <person name="Dessus-Babus S."/>
            <person name="Burckhardt D."/>
            <person name="Oertli M."/>
            <person name="Naumann U."/>
            <person name="Petersen F."/>
            <person name="Wong J."/>
        </authorList>
    </citation>
    <scope>NUCLEOTIDE SEQUENCE</scope>
    <source>
        <strain evidence="2">GSM-AAB239-AS_SAM_17_03QT</strain>
    </source>
</reference>
<feature type="region of interest" description="Disordered" evidence="1">
    <location>
        <begin position="69"/>
        <end position="175"/>
    </location>
</feature>
<accession>A0AAX6FQC8</accession>
<gene>
    <name evidence="2" type="ORF">M6B38_405565</name>
</gene>
<dbReference type="GO" id="GO:0008168">
    <property type="term" value="F:methyltransferase activity"/>
    <property type="evidence" value="ECO:0007669"/>
    <property type="project" value="UniProtKB-KW"/>
</dbReference>
<feature type="compositionally biased region" description="Low complexity" evidence="1">
    <location>
        <begin position="164"/>
        <end position="175"/>
    </location>
</feature>
<evidence type="ECO:0000256" key="1">
    <source>
        <dbReference type="SAM" id="MobiDB-lite"/>
    </source>
</evidence>
<organism evidence="2 3">
    <name type="scientific">Iris pallida</name>
    <name type="common">Sweet iris</name>
    <dbReference type="NCBI Taxonomy" id="29817"/>
    <lineage>
        <taxon>Eukaryota</taxon>
        <taxon>Viridiplantae</taxon>
        <taxon>Streptophyta</taxon>
        <taxon>Embryophyta</taxon>
        <taxon>Tracheophyta</taxon>
        <taxon>Spermatophyta</taxon>
        <taxon>Magnoliopsida</taxon>
        <taxon>Liliopsida</taxon>
        <taxon>Asparagales</taxon>
        <taxon>Iridaceae</taxon>
        <taxon>Iridoideae</taxon>
        <taxon>Irideae</taxon>
        <taxon>Iris</taxon>
    </lineage>
</organism>
<proteinExistence type="predicted"/>
<name>A0AAX6FQC8_IRIPA</name>
<dbReference type="GO" id="GO:0032259">
    <property type="term" value="P:methylation"/>
    <property type="evidence" value="ECO:0007669"/>
    <property type="project" value="UniProtKB-KW"/>
</dbReference>
<evidence type="ECO:0000313" key="2">
    <source>
        <dbReference type="EMBL" id="KAJ6818626.1"/>
    </source>
</evidence>
<keyword evidence="2" id="KW-0489">Methyltransferase</keyword>
<protein>
    <submittedName>
        <fullName evidence="2">Protein N-lysine methyltransferase METTL21A</fullName>
    </submittedName>
</protein>
<evidence type="ECO:0000313" key="3">
    <source>
        <dbReference type="Proteomes" id="UP001140949"/>
    </source>
</evidence>
<keyword evidence="2" id="KW-0808">Transferase</keyword>
<dbReference type="AlphaFoldDB" id="A0AAX6FQC8"/>
<keyword evidence="3" id="KW-1185">Reference proteome</keyword>